<dbReference type="InterPro" id="IPR035906">
    <property type="entry name" value="MetI-like_sf"/>
</dbReference>
<proteinExistence type="inferred from homology"/>
<evidence type="ECO:0000256" key="8">
    <source>
        <dbReference type="ARBA" id="ARBA00023136"/>
    </source>
</evidence>
<feature type="transmembrane region" description="Helical" evidence="9">
    <location>
        <begin position="254"/>
        <end position="276"/>
    </location>
</feature>
<sequence>MTASAHPTRVHRLRGLWWRYLLIVFVLAWTLFPVVFVVSAAVDPAGNLVTSSLWPSAASTDNLRDLLSDPHHPFLAWYRTSLVVAGVASVATVFLSACAAYAFSRLRFPGRRPGLFGLLLVQMFPAILSFVALYSTFAAVGDAIPALGLGTPAGLILAYLGGAMGANVWLLKGYFDTLPRELDEAAVLDGCSHLRIFLGITLRLARPVLVTVLMVSFVSVYSEFLLAGIFLTDPDRQTLAVGLNAMMRADRHQYLGQFAVGALLSSAPVLLIYLVFQRQLVSGLTRGSLR</sequence>
<dbReference type="AlphaFoldDB" id="K6V6P2"/>
<evidence type="ECO:0000256" key="3">
    <source>
        <dbReference type="ARBA" id="ARBA00022448"/>
    </source>
</evidence>
<dbReference type="InterPro" id="IPR050901">
    <property type="entry name" value="BP-dep_ABC_trans_perm"/>
</dbReference>
<feature type="transmembrane region" description="Helical" evidence="9">
    <location>
        <begin position="115"/>
        <end position="137"/>
    </location>
</feature>
<dbReference type="GO" id="GO:0015423">
    <property type="term" value="F:ABC-type maltose transporter activity"/>
    <property type="evidence" value="ECO:0007669"/>
    <property type="project" value="TreeGrafter"/>
</dbReference>
<keyword evidence="8 9" id="KW-0472">Membrane</keyword>
<keyword evidence="7 9" id="KW-1133">Transmembrane helix</keyword>
<comment type="caution">
    <text evidence="11">The sequence shown here is derived from an EMBL/GenBank/DDBJ whole genome shotgun (WGS) entry which is preliminary data.</text>
</comment>
<dbReference type="OrthoDB" id="9794684at2"/>
<evidence type="ECO:0000256" key="6">
    <source>
        <dbReference type="ARBA" id="ARBA00022692"/>
    </source>
</evidence>
<dbReference type="eggNOG" id="COG3833">
    <property type="taxonomic scope" value="Bacteria"/>
</dbReference>
<dbReference type="SUPFAM" id="SSF161098">
    <property type="entry name" value="MetI-like"/>
    <property type="match status" value="1"/>
</dbReference>
<evidence type="ECO:0000256" key="2">
    <source>
        <dbReference type="ARBA" id="ARBA00009047"/>
    </source>
</evidence>
<keyword evidence="4" id="KW-1003">Cell membrane</keyword>
<gene>
    <name evidence="11" type="ORF">AUCHE_08_01410</name>
</gene>
<reference evidence="11 12" key="1">
    <citation type="submission" date="2012-08" db="EMBL/GenBank/DDBJ databases">
        <title>Whole genome shotgun sequence of Austwickia chelonae NBRC 105200.</title>
        <authorList>
            <person name="Yoshida I."/>
            <person name="Hosoyama A."/>
            <person name="Tsuchikane K."/>
            <person name="Katsumata H."/>
            <person name="Ando Y."/>
            <person name="Ohji S."/>
            <person name="Hamada M."/>
            <person name="Tamura T."/>
            <person name="Yamazoe A."/>
            <person name="Yamazaki S."/>
            <person name="Fujita N."/>
        </authorList>
    </citation>
    <scope>NUCLEOTIDE SEQUENCE [LARGE SCALE GENOMIC DNA]</scope>
    <source>
        <strain evidence="11 12">NBRC 105200</strain>
    </source>
</reference>
<evidence type="ECO:0000313" key="11">
    <source>
        <dbReference type="EMBL" id="GAB77898.1"/>
    </source>
</evidence>
<dbReference type="Proteomes" id="UP000008495">
    <property type="component" value="Unassembled WGS sequence"/>
</dbReference>
<evidence type="ECO:0000256" key="1">
    <source>
        <dbReference type="ARBA" id="ARBA00004651"/>
    </source>
</evidence>
<feature type="transmembrane region" description="Helical" evidence="9">
    <location>
        <begin position="208"/>
        <end position="231"/>
    </location>
</feature>
<feature type="transmembrane region" description="Helical" evidence="9">
    <location>
        <begin position="20"/>
        <end position="42"/>
    </location>
</feature>
<organism evidence="11 12">
    <name type="scientific">Austwickia chelonae NBRC 105200</name>
    <dbReference type="NCBI Taxonomy" id="1184607"/>
    <lineage>
        <taxon>Bacteria</taxon>
        <taxon>Bacillati</taxon>
        <taxon>Actinomycetota</taxon>
        <taxon>Actinomycetes</taxon>
        <taxon>Micrococcales</taxon>
        <taxon>Dermatophilaceae</taxon>
        <taxon>Austwickia</taxon>
    </lineage>
</organism>
<name>K6V6P2_9MICO</name>
<dbReference type="PANTHER" id="PTHR32243:SF50">
    <property type="entry name" value="MALTOSE_MALTODEXTRIN TRANSPORT SYSTEM PERMEASE PROTEIN MALG"/>
    <property type="match status" value="1"/>
</dbReference>
<keyword evidence="6 9" id="KW-0812">Transmembrane</keyword>
<dbReference type="STRING" id="100225.SAMN05421595_0409"/>
<dbReference type="GO" id="GO:0042956">
    <property type="term" value="P:maltodextrin transmembrane transport"/>
    <property type="evidence" value="ECO:0007669"/>
    <property type="project" value="TreeGrafter"/>
</dbReference>
<dbReference type="GO" id="GO:0005886">
    <property type="term" value="C:plasma membrane"/>
    <property type="evidence" value="ECO:0007669"/>
    <property type="project" value="UniProtKB-SubCell"/>
</dbReference>
<keyword evidence="3 9" id="KW-0813">Transport</keyword>
<dbReference type="Gene3D" id="1.10.3720.10">
    <property type="entry name" value="MetI-like"/>
    <property type="match status" value="1"/>
</dbReference>
<comment type="subcellular location">
    <subcellularLocation>
        <location evidence="1 9">Cell membrane</location>
        <topology evidence="1 9">Multi-pass membrane protein</topology>
    </subcellularLocation>
</comment>
<keyword evidence="5" id="KW-0762">Sugar transport</keyword>
<evidence type="ECO:0000256" key="5">
    <source>
        <dbReference type="ARBA" id="ARBA00022597"/>
    </source>
</evidence>
<feature type="domain" description="ABC transmembrane type-1" evidence="10">
    <location>
        <begin position="78"/>
        <end position="276"/>
    </location>
</feature>
<dbReference type="EMBL" id="BAGZ01000008">
    <property type="protein sequence ID" value="GAB77898.1"/>
    <property type="molecule type" value="Genomic_DNA"/>
</dbReference>
<evidence type="ECO:0000259" key="10">
    <source>
        <dbReference type="PROSITE" id="PS50928"/>
    </source>
</evidence>
<dbReference type="InterPro" id="IPR000515">
    <property type="entry name" value="MetI-like"/>
</dbReference>
<dbReference type="CDD" id="cd06261">
    <property type="entry name" value="TM_PBP2"/>
    <property type="match status" value="1"/>
</dbReference>
<dbReference type="Pfam" id="PF00528">
    <property type="entry name" value="BPD_transp_1"/>
    <property type="match status" value="1"/>
</dbReference>
<dbReference type="RefSeq" id="WP_006502650.1">
    <property type="nucleotide sequence ID" value="NZ_BAGZ01000008.1"/>
</dbReference>
<keyword evidence="12" id="KW-1185">Reference proteome</keyword>
<dbReference type="PANTHER" id="PTHR32243">
    <property type="entry name" value="MALTOSE TRANSPORT SYSTEM PERMEASE-RELATED"/>
    <property type="match status" value="1"/>
</dbReference>
<evidence type="ECO:0000256" key="7">
    <source>
        <dbReference type="ARBA" id="ARBA00022989"/>
    </source>
</evidence>
<accession>K6V6P2</accession>
<feature type="transmembrane region" description="Helical" evidence="9">
    <location>
        <begin position="76"/>
        <end position="103"/>
    </location>
</feature>
<evidence type="ECO:0000256" key="4">
    <source>
        <dbReference type="ARBA" id="ARBA00022475"/>
    </source>
</evidence>
<evidence type="ECO:0000256" key="9">
    <source>
        <dbReference type="RuleBase" id="RU363032"/>
    </source>
</evidence>
<dbReference type="PROSITE" id="PS50928">
    <property type="entry name" value="ABC_TM1"/>
    <property type="match status" value="1"/>
</dbReference>
<feature type="transmembrane region" description="Helical" evidence="9">
    <location>
        <begin position="149"/>
        <end position="171"/>
    </location>
</feature>
<comment type="similarity">
    <text evidence="2">Belongs to the binding-protein-dependent transport system permease family. MalFG subfamily.</text>
</comment>
<protein>
    <submittedName>
        <fullName evidence="11">Putative ABC transporter permease protein</fullName>
    </submittedName>
</protein>
<evidence type="ECO:0000313" key="12">
    <source>
        <dbReference type="Proteomes" id="UP000008495"/>
    </source>
</evidence>